<organism evidence="3 4">
    <name type="scientific">Ceratopteris richardii</name>
    <name type="common">Triangle waterfern</name>
    <dbReference type="NCBI Taxonomy" id="49495"/>
    <lineage>
        <taxon>Eukaryota</taxon>
        <taxon>Viridiplantae</taxon>
        <taxon>Streptophyta</taxon>
        <taxon>Embryophyta</taxon>
        <taxon>Tracheophyta</taxon>
        <taxon>Polypodiopsida</taxon>
        <taxon>Polypodiidae</taxon>
        <taxon>Polypodiales</taxon>
        <taxon>Pteridineae</taxon>
        <taxon>Pteridaceae</taxon>
        <taxon>Parkerioideae</taxon>
        <taxon>Ceratopteris</taxon>
    </lineage>
</organism>
<feature type="compositionally biased region" description="Basic and acidic residues" evidence="1">
    <location>
        <begin position="55"/>
        <end position="70"/>
    </location>
</feature>
<dbReference type="Proteomes" id="UP000825935">
    <property type="component" value="Chromosome 20"/>
</dbReference>
<dbReference type="Pfam" id="PF13266">
    <property type="entry name" value="DUF4057"/>
    <property type="match status" value="1"/>
</dbReference>
<dbReference type="InterPro" id="IPR025131">
    <property type="entry name" value="DUF4057"/>
</dbReference>
<evidence type="ECO:0000256" key="1">
    <source>
        <dbReference type="SAM" id="MobiDB-lite"/>
    </source>
</evidence>
<dbReference type="OMA" id="RTYQKQA"/>
<sequence length="280" mass="29700">MSAPKSSRAPSTSGLLQWPEEPMQPATHTPVRQQPTSGIGAILLGTALTPEETEALQKKRPNSELKKKEMSGSGIFSQDTEFDANSLPSGEKPSVRVKPASVSQISFGEEGSLSPKKPTSLPEVAKQRELSGTLEAAAEETPSRKTASTAKVKELVGSNIFAPPSDVPPRSLLHDIGNEERPTSQASVHPKFPGSTLAAFGDEDVEVSLKKANAYKSAQLSGSNIFQEDASLTPIEKSLSAAKRKEIVGNDIFADEKPSIREHLGGIRKPPGGESSITLV</sequence>
<keyword evidence="4" id="KW-1185">Reference proteome</keyword>
<feature type="domain" description="DUF4057" evidence="2">
    <location>
        <begin position="4"/>
        <end position="277"/>
    </location>
</feature>
<dbReference type="EMBL" id="CM035425">
    <property type="protein sequence ID" value="KAH7331479.1"/>
    <property type="molecule type" value="Genomic_DNA"/>
</dbReference>
<reference evidence="3" key="1">
    <citation type="submission" date="2021-08" db="EMBL/GenBank/DDBJ databases">
        <title>WGS assembly of Ceratopteris richardii.</title>
        <authorList>
            <person name="Marchant D.B."/>
            <person name="Chen G."/>
            <person name="Jenkins J."/>
            <person name="Shu S."/>
            <person name="Leebens-Mack J."/>
            <person name="Grimwood J."/>
            <person name="Schmutz J."/>
            <person name="Soltis P."/>
            <person name="Soltis D."/>
            <person name="Chen Z.-H."/>
        </authorList>
    </citation>
    <scope>NUCLEOTIDE SEQUENCE</scope>
    <source>
        <strain evidence="3">Whitten #5841</strain>
        <tissue evidence="3">Leaf</tissue>
    </source>
</reference>
<dbReference type="AlphaFoldDB" id="A0A8T2SF43"/>
<gene>
    <name evidence="3" type="ORF">KP509_20G035800</name>
</gene>
<comment type="caution">
    <text evidence="3">The sequence shown here is derived from an EMBL/GenBank/DDBJ whole genome shotgun (WGS) entry which is preliminary data.</text>
</comment>
<proteinExistence type="predicted"/>
<protein>
    <recommendedName>
        <fullName evidence="2">DUF4057 domain-containing protein</fullName>
    </recommendedName>
</protein>
<evidence type="ECO:0000313" key="3">
    <source>
        <dbReference type="EMBL" id="KAH7331479.1"/>
    </source>
</evidence>
<feature type="compositionally biased region" description="Polar residues" evidence="1">
    <location>
        <begin position="1"/>
        <end position="15"/>
    </location>
</feature>
<dbReference type="PANTHER" id="PTHR31132">
    <property type="entry name" value="N-LYSINE METHYLTRANSFERASE"/>
    <property type="match status" value="1"/>
</dbReference>
<feature type="compositionally biased region" description="Polar residues" evidence="1">
    <location>
        <begin position="26"/>
        <end position="37"/>
    </location>
</feature>
<feature type="compositionally biased region" description="Basic and acidic residues" evidence="1">
    <location>
        <begin position="172"/>
        <end position="182"/>
    </location>
</feature>
<dbReference type="OrthoDB" id="1868458at2759"/>
<dbReference type="PANTHER" id="PTHR31132:SF13">
    <property type="entry name" value="N-LYSINE METHYLTRANSFERASE"/>
    <property type="match status" value="1"/>
</dbReference>
<feature type="region of interest" description="Disordered" evidence="1">
    <location>
        <begin position="1"/>
        <end position="193"/>
    </location>
</feature>
<evidence type="ECO:0000313" key="4">
    <source>
        <dbReference type="Proteomes" id="UP000825935"/>
    </source>
</evidence>
<evidence type="ECO:0000259" key="2">
    <source>
        <dbReference type="Pfam" id="PF13266"/>
    </source>
</evidence>
<name>A0A8T2SF43_CERRI</name>
<accession>A0A8T2SF43</accession>